<accession>A0ABS5JAL0</accession>
<keyword evidence="1" id="KW-1133">Transmembrane helix</keyword>
<feature type="transmembrane region" description="Helical" evidence="1">
    <location>
        <begin position="94"/>
        <end position="114"/>
    </location>
</feature>
<organism evidence="4 5">
    <name type="scientific">Chitinophaga hostae</name>
    <dbReference type="NCBI Taxonomy" id="2831022"/>
    <lineage>
        <taxon>Bacteria</taxon>
        <taxon>Pseudomonadati</taxon>
        <taxon>Bacteroidota</taxon>
        <taxon>Chitinophagia</taxon>
        <taxon>Chitinophagales</taxon>
        <taxon>Chitinophagaceae</taxon>
        <taxon>Chitinophaga</taxon>
    </lineage>
</organism>
<dbReference type="PIRSF" id="PIRSF018266">
    <property type="entry name" value="FecR"/>
    <property type="match status" value="1"/>
</dbReference>
<evidence type="ECO:0000313" key="4">
    <source>
        <dbReference type="EMBL" id="MBS0032254.1"/>
    </source>
</evidence>
<dbReference type="PANTHER" id="PTHR30273">
    <property type="entry name" value="PERIPLASMIC SIGNAL SENSOR AND SIGMA FACTOR ACTIVATOR FECR-RELATED"/>
    <property type="match status" value="1"/>
</dbReference>
<dbReference type="Pfam" id="PF04773">
    <property type="entry name" value="FecR"/>
    <property type="match status" value="1"/>
</dbReference>
<sequence length="354" mass="39215">MDSSEEKINELLLDNRFVDWVINPNSPYAGYWQEWLAMDASHVQLAAEARKFLLMVQLAEEEDTDPIGEEGLEQMLDHIKTAATVKKSRSYRMIYRGIAAAAVVAGLVLLVKWLQHPAPLTSPETEKQMAYNGEVIRYNGNKEDELLFLPDGSKIVLSSGARVAYNLLMNGDKREVTLSGEAYFDIAKNPQQPFYIYTDKVVVKVLGTSFRVTSSGQQESVAVASGKVSVYLKGQDLEQSAAKIVLPKQVCTYSREQATLVTTMMADLPVITAKLGKSNGLNFEDAHLDTVIKTLEKMYAIPITYNADVFANCYITVSLGNESLEDILKVITKTIDASYTISNYGIIIKGNGCR</sequence>
<dbReference type="Gene3D" id="2.60.120.1440">
    <property type="match status" value="1"/>
</dbReference>
<dbReference type="EMBL" id="JAGTXB010000030">
    <property type="protein sequence ID" value="MBS0032254.1"/>
    <property type="molecule type" value="Genomic_DNA"/>
</dbReference>
<dbReference type="InterPro" id="IPR032508">
    <property type="entry name" value="FecR_C"/>
</dbReference>
<comment type="caution">
    <text evidence="4">The sequence shown here is derived from an EMBL/GenBank/DDBJ whole genome shotgun (WGS) entry which is preliminary data.</text>
</comment>
<dbReference type="Gene3D" id="3.55.50.30">
    <property type="match status" value="1"/>
</dbReference>
<keyword evidence="1" id="KW-0812">Transmembrane</keyword>
<reference evidence="4 5" key="1">
    <citation type="submission" date="2021-04" db="EMBL/GenBank/DDBJ databases">
        <title>Chitinophaga sp. nov., isolated from the rhizosphere soil.</title>
        <authorList>
            <person name="He S."/>
        </authorList>
    </citation>
    <scope>NUCLEOTIDE SEQUENCE [LARGE SCALE GENOMIC DNA]</scope>
    <source>
        <strain evidence="4 5">2R12</strain>
    </source>
</reference>
<evidence type="ECO:0000313" key="5">
    <source>
        <dbReference type="Proteomes" id="UP000676386"/>
    </source>
</evidence>
<gene>
    <name evidence="4" type="ORF">KE626_33285</name>
</gene>
<dbReference type="Proteomes" id="UP000676386">
    <property type="component" value="Unassembled WGS sequence"/>
</dbReference>
<dbReference type="PANTHER" id="PTHR30273:SF2">
    <property type="entry name" value="PROTEIN FECR"/>
    <property type="match status" value="1"/>
</dbReference>
<protein>
    <submittedName>
        <fullName evidence="4">FecR family protein</fullName>
    </submittedName>
</protein>
<evidence type="ECO:0000259" key="3">
    <source>
        <dbReference type="Pfam" id="PF16344"/>
    </source>
</evidence>
<keyword evidence="1" id="KW-0472">Membrane</keyword>
<feature type="domain" description="Protein FecR C-terminal" evidence="3">
    <location>
        <begin position="281"/>
        <end position="348"/>
    </location>
</feature>
<name>A0ABS5JAL0_9BACT</name>
<dbReference type="InterPro" id="IPR006860">
    <property type="entry name" value="FecR"/>
</dbReference>
<dbReference type="InterPro" id="IPR012373">
    <property type="entry name" value="Ferrdict_sens_TM"/>
</dbReference>
<evidence type="ECO:0000256" key="1">
    <source>
        <dbReference type="SAM" id="Phobius"/>
    </source>
</evidence>
<proteinExistence type="predicted"/>
<keyword evidence="5" id="KW-1185">Reference proteome</keyword>
<dbReference type="Pfam" id="PF16344">
    <property type="entry name" value="FecR_C"/>
    <property type="match status" value="1"/>
</dbReference>
<feature type="domain" description="FecR protein" evidence="2">
    <location>
        <begin position="147"/>
        <end position="228"/>
    </location>
</feature>
<evidence type="ECO:0000259" key="2">
    <source>
        <dbReference type="Pfam" id="PF04773"/>
    </source>
</evidence>
<dbReference type="RefSeq" id="WP_211977411.1">
    <property type="nucleotide sequence ID" value="NZ_CBFHAM010000076.1"/>
</dbReference>